<keyword evidence="1 2" id="KW-0456">Lyase</keyword>
<dbReference type="SMART" id="SM01130">
    <property type="entry name" value="DHDPS"/>
    <property type="match status" value="1"/>
</dbReference>
<evidence type="ECO:0000313" key="5">
    <source>
        <dbReference type="EMBL" id="WNQ08929.1"/>
    </source>
</evidence>
<dbReference type="GO" id="GO:0047448">
    <property type="term" value="F:5-dehydro-4-deoxyglucarate dehydratase activity"/>
    <property type="evidence" value="ECO:0007669"/>
    <property type="project" value="UniProtKB-EC"/>
</dbReference>
<protein>
    <submittedName>
        <fullName evidence="5">Dihydrodipicolinate synthase family protein</fullName>
        <ecNumber evidence="5">4.1.3.3</ecNumber>
        <ecNumber evidence="5">4.2.1.41</ecNumber>
        <ecNumber evidence="5">4.3.3.7</ecNumber>
    </submittedName>
</protein>
<dbReference type="RefSeq" id="WP_315602696.1">
    <property type="nucleotide sequence ID" value="NZ_CP130318.1"/>
</dbReference>
<feature type="active site" description="Proton donor/acceptor" evidence="3">
    <location>
        <position position="139"/>
    </location>
</feature>
<dbReference type="EC" id="4.2.1.41" evidence="5"/>
<dbReference type="Gene3D" id="3.20.20.70">
    <property type="entry name" value="Aldolase class I"/>
    <property type="match status" value="1"/>
</dbReference>
<name>A0AA96L9E8_9BACL</name>
<keyword evidence="6" id="KW-1185">Reference proteome</keyword>
<reference evidence="5 6" key="1">
    <citation type="submission" date="2022-02" db="EMBL/GenBank/DDBJ databases">
        <title>Paenibacillus sp. MBLB1776 Whole Genome Shotgun Sequencing.</title>
        <authorList>
            <person name="Hwang C.Y."/>
            <person name="Cho E.-S."/>
            <person name="Seo M.-J."/>
        </authorList>
    </citation>
    <scope>NUCLEOTIDE SEQUENCE [LARGE SCALE GENOMIC DNA]</scope>
    <source>
        <strain evidence="5 6">MBLB1776</strain>
    </source>
</reference>
<accession>A0AA96L9E8</accession>
<proteinExistence type="inferred from homology"/>
<dbReference type="EMBL" id="CP130318">
    <property type="protein sequence ID" value="WNQ08929.1"/>
    <property type="molecule type" value="Genomic_DNA"/>
</dbReference>
<dbReference type="KEGG" id="paun:MJA45_14855"/>
<dbReference type="GO" id="GO:0008747">
    <property type="term" value="F:N-acetylneuraminate lyase activity"/>
    <property type="evidence" value="ECO:0007669"/>
    <property type="project" value="UniProtKB-EC"/>
</dbReference>
<evidence type="ECO:0000256" key="1">
    <source>
        <dbReference type="ARBA" id="ARBA00023239"/>
    </source>
</evidence>
<dbReference type="InterPro" id="IPR002220">
    <property type="entry name" value="DapA-like"/>
</dbReference>
<feature type="active site" description="Schiff-base intermediate with substrate" evidence="3">
    <location>
        <position position="163"/>
    </location>
</feature>
<evidence type="ECO:0000256" key="3">
    <source>
        <dbReference type="PIRSR" id="PIRSR001365-1"/>
    </source>
</evidence>
<dbReference type="AlphaFoldDB" id="A0AA96L9E8"/>
<dbReference type="Proteomes" id="UP001305702">
    <property type="component" value="Chromosome"/>
</dbReference>
<evidence type="ECO:0000313" key="6">
    <source>
        <dbReference type="Proteomes" id="UP001305702"/>
    </source>
</evidence>
<dbReference type="GO" id="GO:0008840">
    <property type="term" value="F:4-hydroxy-tetrahydrodipicolinate synthase activity"/>
    <property type="evidence" value="ECO:0007669"/>
    <property type="project" value="UniProtKB-EC"/>
</dbReference>
<comment type="similarity">
    <text evidence="2">Belongs to the DapA family.</text>
</comment>
<dbReference type="Pfam" id="PF00701">
    <property type="entry name" value="DHDPS"/>
    <property type="match status" value="1"/>
</dbReference>
<dbReference type="SUPFAM" id="SSF51569">
    <property type="entry name" value="Aldolase"/>
    <property type="match status" value="1"/>
</dbReference>
<dbReference type="InterPro" id="IPR013785">
    <property type="entry name" value="Aldolase_TIM"/>
</dbReference>
<gene>
    <name evidence="5" type="ORF">MJA45_14855</name>
</gene>
<dbReference type="PANTHER" id="PTHR12128">
    <property type="entry name" value="DIHYDRODIPICOLINATE SYNTHASE"/>
    <property type="match status" value="1"/>
</dbReference>
<feature type="binding site" evidence="4">
    <location>
        <position position="52"/>
    </location>
    <ligand>
        <name>pyruvate</name>
        <dbReference type="ChEBI" id="CHEBI:15361"/>
    </ligand>
</feature>
<dbReference type="CDD" id="cd00408">
    <property type="entry name" value="DHDPS-like"/>
    <property type="match status" value="1"/>
</dbReference>
<dbReference type="PANTHER" id="PTHR12128:SF19">
    <property type="entry name" value="5-DEHYDRO-4-DEOXYGLUCARATE DEHYDRATASE 2-RELATED"/>
    <property type="match status" value="1"/>
</dbReference>
<dbReference type="PIRSF" id="PIRSF001365">
    <property type="entry name" value="DHDPS"/>
    <property type="match status" value="1"/>
</dbReference>
<evidence type="ECO:0000256" key="2">
    <source>
        <dbReference type="PIRNR" id="PIRNR001365"/>
    </source>
</evidence>
<dbReference type="EC" id="4.3.3.7" evidence="5"/>
<organism evidence="5 6">
    <name type="scientific">Paenibacillus aurantius</name>
    <dbReference type="NCBI Taxonomy" id="2918900"/>
    <lineage>
        <taxon>Bacteria</taxon>
        <taxon>Bacillati</taxon>
        <taxon>Bacillota</taxon>
        <taxon>Bacilli</taxon>
        <taxon>Bacillales</taxon>
        <taxon>Paenibacillaceae</taxon>
        <taxon>Paenibacillus</taxon>
    </lineage>
</organism>
<evidence type="ECO:0000256" key="4">
    <source>
        <dbReference type="PIRSR" id="PIRSR001365-2"/>
    </source>
</evidence>
<dbReference type="EC" id="4.1.3.3" evidence="5"/>
<sequence length="305" mass="33072">MFEAFAGSLKGINAIPVTPFNEEGRVDYPLYAEVLDHLLASGIQAIYPCGNTGEFYSLTVEEAKEVISYSVDHIAGRAKVIAGVGYDAATAGTMARHAEEAGADGIMIHQPVHPFLLDRGLVAYYRTVARSTRLPLILYIRSENATAEAIREAAQEPNIVGVKYAVNHLPSFAKAVGLIGDELVWICGTAEMWAPFFYAAGAVGFTSGLVNVDAGRSKGMLEALEAGRFPEAMRIWDEVRPFEELREGNRNGNNVSVVKEAMAQLGRIPSRVRPPIAELLPEEKVKVRVLLTGWGLLKEEGGGSR</sequence>